<organism evidence="1 2">
    <name type="scientific">Botrimarina mediterranea</name>
    <dbReference type="NCBI Taxonomy" id="2528022"/>
    <lineage>
        <taxon>Bacteria</taxon>
        <taxon>Pseudomonadati</taxon>
        <taxon>Planctomycetota</taxon>
        <taxon>Planctomycetia</taxon>
        <taxon>Pirellulales</taxon>
        <taxon>Lacipirellulaceae</taxon>
        <taxon>Botrimarina</taxon>
    </lineage>
</organism>
<protein>
    <submittedName>
        <fullName evidence="1">Uncharacterized protein</fullName>
    </submittedName>
</protein>
<dbReference type="AlphaFoldDB" id="A0A518KBF0"/>
<dbReference type="EMBL" id="CP036349">
    <property type="protein sequence ID" value="QDV75113.1"/>
    <property type="molecule type" value="Genomic_DNA"/>
</dbReference>
<sequence length="108" mass="12491">MDMKSLSRLYEISGCREKTVDTLHRNEIADKQNRRLFWRNAERFPSLLLRSGGKDASIHSVIHNVNLRFVNTKLHDFTTEVVAHCHDAIGRPETRRRLAGASRESVHL</sequence>
<keyword evidence="2" id="KW-1185">Reference proteome</keyword>
<evidence type="ECO:0000313" key="1">
    <source>
        <dbReference type="EMBL" id="QDV75113.1"/>
    </source>
</evidence>
<dbReference type="Proteomes" id="UP000316426">
    <property type="component" value="Chromosome"/>
</dbReference>
<evidence type="ECO:0000313" key="2">
    <source>
        <dbReference type="Proteomes" id="UP000316426"/>
    </source>
</evidence>
<dbReference type="KEGG" id="bmei:Spa11_33230"/>
<accession>A0A518KBF0</accession>
<reference evidence="1 2" key="1">
    <citation type="submission" date="2019-02" db="EMBL/GenBank/DDBJ databases">
        <title>Deep-cultivation of Planctomycetes and their phenomic and genomic characterization uncovers novel biology.</title>
        <authorList>
            <person name="Wiegand S."/>
            <person name="Jogler M."/>
            <person name="Boedeker C."/>
            <person name="Pinto D."/>
            <person name="Vollmers J."/>
            <person name="Rivas-Marin E."/>
            <person name="Kohn T."/>
            <person name="Peeters S.H."/>
            <person name="Heuer A."/>
            <person name="Rast P."/>
            <person name="Oberbeckmann S."/>
            <person name="Bunk B."/>
            <person name="Jeske O."/>
            <person name="Meyerdierks A."/>
            <person name="Storesund J.E."/>
            <person name="Kallscheuer N."/>
            <person name="Luecker S."/>
            <person name="Lage O.M."/>
            <person name="Pohl T."/>
            <person name="Merkel B.J."/>
            <person name="Hornburger P."/>
            <person name="Mueller R.-W."/>
            <person name="Bruemmer F."/>
            <person name="Labrenz M."/>
            <person name="Spormann A.M."/>
            <person name="Op den Camp H."/>
            <person name="Overmann J."/>
            <person name="Amann R."/>
            <person name="Jetten M.S.M."/>
            <person name="Mascher T."/>
            <person name="Medema M.H."/>
            <person name="Devos D.P."/>
            <person name="Kaster A.-K."/>
            <person name="Ovreas L."/>
            <person name="Rohde M."/>
            <person name="Galperin M.Y."/>
            <person name="Jogler C."/>
        </authorList>
    </citation>
    <scope>NUCLEOTIDE SEQUENCE [LARGE SCALE GENOMIC DNA]</scope>
    <source>
        <strain evidence="1 2">Spa11</strain>
    </source>
</reference>
<gene>
    <name evidence="1" type="ORF">Spa11_33230</name>
</gene>
<proteinExistence type="predicted"/>
<name>A0A518KBF0_9BACT</name>